<accession>A0YCK6</accession>
<dbReference type="InterPro" id="IPR005588">
    <property type="entry name" value="MucB_RseB"/>
</dbReference>
<dbReference type="Pfam" id="PF17188">
    <property type="entry name" value="MucB_RseB_C"/>
    <property type="match status" value="1"/>
</dbReference>
<evidence type="ECO:0000313" key="7">
    <source>
        <dbReference type="EMBL" id="EAW31525.1"/>
    </source>
</evidence>
<proteinExistence type="inferred from homology"/>
<comment type="subcellular location">
    <subcellularLocation>
        <location evidence="1">Periplasm</location>
    </subcellularLocation>
</comment>
<dbReference type="InterPro" id="IPR038484">
    <property type="entry name" value="MucB/RseB_C_sf"/>
</dbReference>
<dbReference type="STRING" id="247633.GP2143_08244"/>
<evidence type="ECO:0000256" key="2">
    <source>
        <dbReference type="ARBA" id="ARBA00008150"/>
    </source>
</evidence>
<dbReference type="InterPro" id="IPR033434">
    <property type="entry name" value="MucB/RseB_N"/>
</dbReference>
<feature type="domain" description="MucB/RseB C-terminal" evidence="6">
    <location>
        <begin position="230"/>
        <end position="326"/>
    </location>
</feature>
<protein>
    <submittedName>
        <fullName evidence="7">Sigma factor algU negative regulatory protein MucB</fullName>
    </submittedName>
</protein>
<dbReference type="eggNOG" id="COG3026">
    <property type="taxonomic scope" value="Bacteria"/>
</dbReference>
<name>A0YCK6_9GAMM</name>
<dbReference type="PIRSF" id="PIRSF005427">
    <property type="entry name" value="RseB"/>
    <property type="match status" value="1"/>
</dbReference>
<dbReference type="PANTHER" id="PTHR38782">
    <property type="match status" value="1"/>
</dbReference>
<dbReference type="EMBL" id="AAVT01000003">
    <property type="protein sequence ID" value="EAW31525.1"/>
    <property type="molecule type" value="Genomic_DNA"/>
</dbReference>
<keyword evidence="3" id="KW-0732">Signal</keyword>
<dbReference type="GO" id="GO:0045152">
    <property type="term" value="F:antisigma factor binding"/>
    <property type="evidence" value="ECO:0007669"/>
    <property type="project" value="TreeGrafter"/>
</dbReference>
<dbReference type="OrthoDB" id="7067274at2"/>
<evidence type="ECO:0000256" key="4">
    <source>
        <dbReference type="ARBA" id="ARBA00022764"/>
    </source>
</evidence>
<dbReference type="PROSITE" id="PS51257">
    <property type="entry name" value="PROKAR_LIPOPROTEIN"/>
    <property type="match status" value="1"/>
</dbReference>
<dbReference type="Proteomes" id="UP000004931">
    <property type="component" value="Unassembled WGS sequence"/>
</dbReference>
<keyword evidence="4" id="KW-0574">Periplasm</keyword>
<reference evidence="7 8" key="1">
    <citation type="journal article" date="2010" name="J. Bacteriol.">
        <title>Genome sequence of the oligotrophic marine Gammaproteobacterium HTCC2143, isolated from the Oregon Coast.</title>
        <authorList>
            <person name="Oh H.M."/>
            <person name="Kang I."/>
            <person name="Ferriera S."/>
            <person name="Giovannoni S.J."/>
            <person name="Cho J.C."/>
        </authorList>
    </citation>
    <scope>NUCLEOTIDE SEQUENCE [LARGE SCALE GENOMIC DNA]</scope>
    <source>
        <strain evidence="7 8">HTCC2143</strain>
    </source>
</reference>
<dbReference type="CDD" id="cd16327">
    <property type="entry name" value="RseB"/>
    <property type="match status" value="1"/>
</dbReference>
<evidence type="ECO:0000256" key="1">
    <source>
        <dbReference type="ARBA" id="ARBA00004418"/>
    </source>
</evidence>
<evidence type="ECO:0000259" key="6">
    <source>
        <dbReference type="Pfam" id="PF17188"/>
    </source>
</evidence>
<evidence type="ECO:0000256" key="3">
    <source>
        <dbReference type="ARBA" id="ARBA00022729"/>
    </source>
</evidence>
<comment type="caution">
    <text evidence="7">The sequence shown here is derived from an EMBL/GenBank/DDBJ whole genome shotgun (WGS) entry which is preliminary data.</text>
</comment>
<dbReference type="InterPro" id="IPR033436">
    <property type="entry name" value="MucB/RseB_C"/>
</dbReference>
<dbReference type="Gene3D" id="2.50.20.10">
    <property type="entry name" value="Lipoprotein localisation LolA/LolB/LppX"/>
    <property type="match status" value="1"/>
</dbReference>
<sequence length="331" mass="36435">MMSALRHLPLSTIGLFVFACLIMPAGGLVYADDSPQIALSRMSHSFRELDYHGTFSFQRGSSTESFRIAHSVIDGEEFERLEYLDGEKREIVRRGHHLNCIHPGHKLLRFYQQQQAQLGSSANAGVGSFYEFAVNGTGRVAGREVVNLQIIPKDTHRFEHHLSLDKETGLLLRTELIGPGKTVLERFQFVEITIGEPLAGEQFVDAGASYQAYHTEPSVTANVAGNTVGDGWTVQWMPTGFTSTVANVKFVTGDIATFTDGLTVFSVFLESDVDLNLVQRGLEGRAQKGATTAYTRLLVLADRPHRITVVGEIPAQTAQQIAQSVRLVSSR</sequence>
<comment type="similarity">
    <text evidence="2">Belongs to the RseB family.</text>
</comment>
<evidence type="ECO:0000313" key="8">
    <source>
        <dbReference type="Proteomes" id="UP000004931"/>
    </source>
</evidence>
<gene>
    <name evidence="7" type="ORF">GP2143_08244</name>
</gene>
<dbReference type="GO" id="GO:0032885">
    <property type="term" value="P:regulation of polysaccharide biosynthetic process"/>
    <property type="evidence" value="ECO:0007669"/>
    <property type="project" value="TreeGrafter"/>
</dbReference>
<keyword evidence="8" id="KW-1185">Reference proteome</keyword>
<dbReference type="PANTHER" id="PTHR38782:SF1">
    <property type="entry name" value="SIGMA-E FACTOR REGULATORY PROTEIN RSEB"/>
    <property type="match status" value="1"/>
</dbReference>
<dbReference type="AlphaFoldDB" id="A0YCK6"/>
<organism evidence="7 8">
    <name type="scientific">marine gamma proteobacterium HTCC2143</name>
    <dbReference type="NCBI Taxonomy" id="247633"/>
    <lineage>
        <taxon>Bacteria</taxon>
        <taxon>Pseudomonadati</taxon>
        <taxon>Pseudomonadota</taxon>
        <taxon>Gammaproteobacteria</taxon>
        <taxon>Cellvibrionales</taxon>
        <taxon>Spongiibacteraceae</taxon>
        <taxon>BD1-7 clade</taxon>
    </lineage>
</organism>
<dbReference type="GO" id="GO:0030288">
    <property type="term" value="C:outer membrane-bounded periplasmic space"/>
    <property type="evidence" value="ECO:0007669"/>
    <property type="project" value="TreeGrafter"/>
</dbReference>
<dbReference type="Gene3D" id="3.30.200.100">
    <property type="entry name" value="MucB/RseB, C-terminal domain"/>
    <property type="match status" value="1"/>
</dbReference>
<feature type="domain" description="MucB/RseB N-terminal" evidence="5">
    <location>
        <begin position="36"/>
        <end position="203"/>
    </location>
</feature>
<dbReference type="Pfam" id="PF03888">
    <property type="entry name" value="MucB_RseB"/>
    <property type="match status" value="1"/>
</dbReference>
<evidence type="ECO:0000259" key="5">
    <source>
        <dbReference type="Pfam" id="PF03888"/>
    </source>
</evidence>